<evidence type="ECO:0000259" key="1">
    <source>
        <dbReference type="PROSITE" id="PS50943"/>
    </source>
</evidence>
<accession>A0ABV3N3P6</accession>
<dbReference type="SUPFAM" id="SSF47413">
    <property type="entry name" value="lambda repressor-like DNA-binding domains"/>
    <property type="match status" value="1"/>
</dbReference>
<dbReference type="SMART" id="SM00530">
    <property type="entry name" value="HTH_XRE"/>
    <property type="match status" value="1"/>
</dbReference>
<dbReference type="RefSeq" id="WP_261641884.1">
    <property type="nucleotide sequence ID" value="NZ_JBFKZN010000007.1"/>
</dbReference>
<evidence type="ECO:0000313" key="2">
    <source>
        <dbReference type="EMBL" id="MEW5290443.1"/>
    </source>
</evidence>
<proteinExistence type="predicted"/>
<dbReference type="Pfam" id="PF01381">
    <property type="entry name" value="HTH_3"/>
    <property type="match status" value="1"/>
</dbReference>
<dbReference type="EMBL" id="JBFKZN010000007">
    <property type="protein sequence ID" value="MEW5290443.1"/>
    <property type="molecule type" value="Genomic_DNA"/>
</dbReference>
<evidence type="ECO:0000313" key="3">
    <source>
        <dbReference type="Proteomes" id="UP001554567"/>
    </source>
</evidence>
<dbReference type="Proteomes" id="UP001554567">
    <property type="component" value="Unassembled WGS sequence"/>
</dbReference>
<keyword evidence="3" id="KW-1185">Reference proteome</keyword>
<reference evidence="2 3" key="1">
    <citation type="submission" date="2024-07" db="EMBL/GenBank/DDBJ databases">
        <authorList>
            <person name="Dulla G.F.J."/>
            <person name="Delorm J.G."/>
        </authorList>
    </citation>
    <scope>NUCLEOTIDE SEQUENCE [LARGE SCALE GENOMIC DNA]</scope>
    <source>
        <strain evidence="2 3">JGD 233</strain>
    </source>
</reference>
<organism evidence="2 3">
    <name type="scientific">Erwinia papayae</name>
    <dbReference type="NCBI Taxonomy" id="206499"/>
    <lineage>
        <taxon>Bacteria</taxon>
        <taxon>Pseudomonadati</taxon>
        <taxon>Pseudomonadota</taxon>
        <taxon>Gammaproteobacteria</taxon>
        <taxon>Enterobacterales</taxon>
        <taxon>Erwiniaceae</taxon>
        <taxon>Erwinia</taxon>
    </lineage>
</organism>
<name>A0ABV3N3P6_9GAMM</name>
<gene>
    <name evidence="2" type="ORF">ABW286_14840</name>
</gene>
<protein>
    <submittedName>
        <fullName evidence="2">Helix-turn-helix transcriptional regulator</fullName>
    </submittedName>
</protein>
<dbReference type="PROSITE" id="PS50943">
    <property type="entry name" value="HTH_CROC1"/>
    <property type="match status" value="1"/>
</dbReference>
<feature type="domain" description="HTH cro/C1-type" evidence="1">
    <location>
        <begin position="14"/>
        <end position="66"/>
    </location>
</feature>
<sequence>MMKVRRPVDFSSAIKNARASSGINQAELASLCNTTQSAISRLEKTGACQLDTLLRICAVLDLVVDISPRIQSVSSSTDQGLG</sequence>
<comment type="caution">
    <text evidence="2">The sequence shown here is derived from an EMBL/GenBank/DDBJ whole genome shotgun (WGS) entry which is preliminary data.</text>
</comment>
<dbReference type="InterPro" id="IPR001387">
    <property type="entry name" value="Cro/C1-type_HTH"/>
</dbReference>
<dbReference type="CDD" id="cd00093">
    <property type="entry name" value="HTH_XRE"/>
    <property type="match status" value="1"/>
</dbReference>
<dbReference type="InterPro" id="IPR010982">
    <property type="entry name" value="Lambda_DNA-bd_dom_sf"/>
</dbReference>
<dbReference type="Gene3D" id="1.10.260.40">
    <property type="entry name" value="lambda repressor-like DNA-binding domains"/>
    <property type="match status" value="1"/>
</dbReference>